<comment type="caution">
    <text evidence="8">The sequence shown here is derived from an EMBL/GenBank/DDBJ whole genome shotgun (WGS) entry which is preliminary data.</text>
</comment>
<dbReference type="Pfam" id="PF01053">
    <property type="entry name" value="Cys_Met_Meta_PP"/>
    <property type="match status" value="1"/>
</dbReference>
<comment type="cofactor">
    <cofactor evidence="1 7">
        <name>pyridoxal 5'-phosphate</name>
        <dbReference type="ChEBI" id="CHEBI:597326"/>
    </cofactor>
</comment>
<organism evidence="8 9">
    <name type="scientific">Pseudohaliea rubra DSM 19751</name>
    <dbReference type="NCBI Taxonomy" id="1265313"/>
    <lineage>
        <taxon>Bacteria</taxon>
        <taxon>Pseudomonadati</taxon>
        <taxon>Pseudomonadota</taxon>
        <taxon>Gammaproteobacteria</taxon>
        <taxon>Cellvibrionales</taxon>
        <taxon>Halieaceae</taxon>
        <taxon>Pseudohaliea</taxon>
    </lineage>
</organism>
<gene>
    <name evidence="8" type="ORF">HRUBRA_00725</name>
</gene>
<evidence type="ECO:0000256" key="6">
    <source>
        <dbReference type="PIRSR" id="PIRSR001434-2"/>
    </source>
</evidence>
<dbReference type="Gene3D" id="3.40.640.10">
    <property type="entry name" value="Type I PLP-dependent aspartate aminotransferase-like (Major domain)"/>
    <property type="match status" value="1"/>
</dbReference>
<dbReference type="InterPro" id="IPR015424">
    <property type="entry name" value="PyrdxlP-dep_Trfase"/>
</dbReference>
<dbReference type="InterPro" id="IPR015422">
    <property type="entry name" value="PyrdxlP-dep_Trfase_small"/>
</dbReference>
<dbReference type="STRING" id="1265313.HRUBRA_00725"/>
<sequence length="437" mass="46645">MVQDDFRHHALLMVSGIARGRLVSARGNCSDNAGAVPLAGPAGDPPMKADRVAPETRLVHDADTGWGIVATPVYRASTVLFDNYAALKAGEEDPFDRSRLHYGRMGVPTTRALEDALAALDGSAGAVLSPSGLGAIADVLQCFLRPGDHLLMPDSCYGPTRSLCRGRLAGLGIKTTFYDPLCGAAIRDQLRLRTRMVFLESPGSATFEVQDVAAIAAVAREAGALTAIDNTWATPLLFNPLEHGVDLAIQSGTKYLNGHADVMFGVTTTADPDLYERLRRYVLGNGVHLAPDDAWLARRGLRTLAVRLAVHERAAYTLAEALAARPEVAKVLHPGLPDCPGHASFRRDFRGASGLFAIVLNGLDEAALARFVDGLELFGMGYSWGGFESLVLPMTPTRDLVGGRLAQGETLLRVHAGLEAVDDLLADLDAAFARAYR</sequence>
<dbReference type="PATRIC" id="fig|1265313.6.peg.719"/>
<dbReference type="GO" id="GO:0019346">
    <property type="term" value="P:transsulfuration"/>
    <property type="evidence" value="ECO:0007669"/>
    <property type="project" value="InterPro"/>
</dbReference>
<evidence type="ECO:0000256" key="2">
    <source>
        <dbReference type="ARBA" id="ARBA00009077"/>
    </source>
</evidence>
<dbReference type="GO" id="GO:0030170">
    <property type="term" value="F:pyridoxal phosphate binding"/>
    <property type="evidence" value="ECO:0007669"/>
    <property type="project" value="InterPro"/>
</dbReference>
<evidence type="ECO:0000256" key="1">
    <source>
        <dbReference type="ARBA" id="ARBA00001933"/>
    </source>
</evidence>
<dbReference type="EMBL" id="AUVB01000021">
    <property type="protein sequence ID" value="KGE04700.1"/>
    <property type="molecule type" value="Genomic_DNA"/>
</dbReference>
<dbReference type="PANTHER" id="PTHR43500:SF1">
    <property type="entry name" value="CYSTATHIONINE BETA-LYASE-RELATED"/>
    <property type="match status" value="1"/>
</dbReference>
<protein>
    <submittedName>
        <fullName evidence="8">Cystathionine beta-lyase</fullName>
        <ecNumber evidence="8">4.4.1.8</ecNumber>
    </submittedName>
</protein>
<dbReference type="GO" id="GO:0019450">
    <property type="term" value="P:L-cysteine catabolic process to pyruvate"/>
    <property type="evidence" value="ECO:0007669"/>
    <property type="project" value="TreeGrafter"/>
</dbReference>
<dbReference type="SUPFAM" id="SSF53383">
    <property type="entry name" value="PLP-dependent transferases"/>
    <property type="match status" value="1"/>
</dbReference>
<feature type="modified residue" description="N6-(pyridoxal phosphate)lysine" evidence="6">
    <location>
        <position position="254"/>
    </location>
</feature>
<dbReference type="eggNOG" id="COG0626">
    <property type="taxonomic scope" value="Bacteria"/>
</dbReference>
<dbReference type="AlphaFoldDB" id="A0A095VTL6"/>
<accession>A0A095VTL6</accession>
<evidence type="ECO:0000313" key="9">
    <source>
        <dbReference type="Proteomes" id="UP000029640"/>
    </source>
</evidence>
<evidence type="ECO:0000256" key="5">
    <source>
        <dbReference type="ARBA" id="ARBA00047517"/>
    </source>
</evidence>
<keyword evidence="9" id="KW-1185">Reference proteome</keyword>
<dbReference type="HOGENOM" id="CLU_018986_5_1_6"/>
<evidence type="ECO:0000256" key="3">
    <source>
        <dbReference type="ARBA" id="ARBA00022898"/>
    </source>
</evidence>
<dbReference type="FunFam" id="3.40.640.10:FF:000046">
    <property type="entry name" value="Cystathionine gamma-lyase"/>
    <property type="match status" value="1"/>
</dbReference>
<dbReference type="PANTHER" id="PTHR43500">
    <property type="entry name" value="CYSTATHIONINE BETA-LYASE-RELATED"/>
    <property type="match status" value="1"/>
</dbReference>
<keyword evidence="4 8" id="KW-0456">Lyase</keyword>
<dbReference type="PIRSF" id="PIRSF001434">
    <property type="entry name" value="CGS"/>
    <property type="match status" value="1"/>
</dbReference>
<dbReference type="InterPro" id="IPR015421">
    <property type="entry name" value="PyrdxlP-dep_Trfase_major"/>
</dbReference>
<evidence type="ECO:0000313" key="8">
    <source>
        <dbReference type="EMBL" id="KGE04700.1"/>
    </source>
</evidence>
<evidence type="ECO:0000256" key="4">
    <source>
        <dbReference type="ARBA" id="ARBA00023239"/>
    </source>
</evidence>
<dbReference type="GO" id="GO:0047804">
    <property type="term" value="F:cysteine-S-conjugate beta-lyase activity"/>
    <property type="evidence" value="ECO:0007669"/>
    <property type="project" value="InterPro"/>
</dbReference>
<dbReference type="Proteomes" id="UP000029640">
    <property type="component" value="Unassembled WGS sequence"/>
</dbReference>
<dbReference type="InterPro" id="IPR006233">
    <property type="entry name" value="Cys_b_lyase_bac"/>
</dbReference>
<dbReference type="EC" id="4.4.1.8" evidence="8"/>
<comment type="similarity">
    <text evidence="2 7">Belongs to the trans-sulfuration enzymes family.</text>
</comment>
<dbReference type="NCBIfam" id="TIGR01324">
    <property type="entry name" value="cysta_beta_ly_B"/>
    <property type="match status" value="1"/>
</dbReference>
<keyword evidence="3 6" id="KW-0663">Pyridoxal phosphate</keyword>
<comment type="catalytic activity">
    <reaction evidence="5">
        <text>L,L-cystathionine + H2O = L-homocysteine + pyruvate + NH4(+)</text>
        <dbReference type="Rhea" id="RHEA:13965"/>
        <dbReference type="ChEBI" id="CHEBI:15361"/>
        <dbReference type="ChEBI" id="CHEBI:15377"/>
        <dbReference type="ChEBI" id="CHEBI:28938"/>
        <dbReference type="ChEBI" id="CHEBI:58161"/>
        <dbReference type="ChEBI" id="CHEBI:58199"/>
    </reaction>
</comment>
<dbReference type="InterPro" id="IPR000277">
    <property type="entry name" value="Cys/Met-Metab_PyrdxlP-dep_enz"/>
</dbReference>
<dbReference type="Gene3D" id="3.90.1150.10">
    <property type="entry name" value="Aspartate Aminotransferase, domain 1"/>
    <property type="match status" value="1"/>
</dbReference>
<reference evidence="8 9" key="1">
    <citation type="journal article" date="2014" name="Genome Announc.">
        <title>Genome Sequence of Gammaproteobacterial Pseudohaliea rubra Type Strain DSM 19751, Isolated from Coastal Seawater of the Mediterranean Sea.</title>
        <authorList>
            <person name="Spring S."/>
            <person name="Fiebig A."/>
            <person name="Riedel T."/>
            <person name="Goker M."/>
            <person name="Klenk H.P."/>
        </authorList>
    </citation>
    <scope>NUCLEOTIDE SEQUENCE [LARGE SCALE GENOMIC DNA]</scope>
    <source>
        <strain evidence="8 9">DSM 19751</strain>
    </source>
</reference>
<evidence type="ECO:0000256" key="7">
    <source>
        <dbReference type="RuleBase" id="RU362118"/>
    </source>
</evidence>
<proteinExistence type="inferred from homology"/>
<name>A0A095VTL6_9GAMM</name>